<evidence type="ECO:0000256" key="4">
    <source>
        <dbReference type="ARBA" id="ARBA00022989"/>
    </source>
</evidence>
<keyword evidence="4 7" id="KW-1133">Transmembrane helix</keyword>
<dbReference type="PROSITE" id="PS51885">
    <property type="entry name" value="NEPRILYSIN"/>
    <property type="match status" value="1"/>
</dbReference>
<evidence type="ECO:0000256" key="2">
    <source>
        <dbReference type="ARBA" id="ARBA00007018"/>
    </source>
</evidence>
<evidence type="ECO:0000256" key="6">
    <source>
        <dbReference type="PIRSR" id="PIRSR604254-1"/>
    </source>
</evidence>
<comment type="caution">
    <text evidence="9">The sequence shown here is derived from an EMBL/GenBank/DDBJ whole genome shotgun (WGS) entry which is preliminary data.</text>
</comment>
<proteinExistence type="inferred from homology"/>
<evidence type="ECO:0000256" key="5">
    <source>
        <dbReference type="ARBA" id="ARBA00023136"/>
    </source>
</evidence>
<dbReference type="VEuPathDB" id="VectorBase:HLOH_043474"/>
<organism evidence="9 10">
    <name type="scientific">Haemaphysalis longicornis</name>
    <name type="common">Bush tick</name>
    <dbReference type="NCBI Taxonomy" id="44386"/>
    <lineage>
        <taxon>Eukaryota</taxon>
        <taxon>Metazoa</taxon>
        <taxon>Ecdysozoa</taxon>
        <taxon>Arthropoda</taxon>
        <taxon>Chelicerata</taxon>
        <taxon>Arachnida</taxon>
        <taxon>Acari</taxon>
        <taxon>Parasitiformes</taxon>
        <taxon>Ixodida</taxon>
        <taxon>Ixodoidea</taxon>
        <taxon>Ixodidae</taxon>
        <taxon>Haemaphysalinae</taxon>
        <taxon>Haemaphysalis</taxon>
    </lineage>
</organism>
<comment type="similarity">
    <text evidence="2">Belongs to the ADIPOR family.</text>
</comment>
<dbReference type="InterPro" id="IPR000718">
    <property type="entry name" value="Peptidase_M13"/>
</dbReference>
<evidence type="ECO:0000256" key="7">
    <source>
        <dbReference type="SAM" id="Phobius"/>
    </source>
</evidence>
<sequence>MTSSKGLSRIAPYAISRFLREGLQLSDAAKGTGLVWEGVRNATQKNLRAWFDTNTVDDASKHLSSLIPVIGEPEHLKSASALDDYYDHLPQFTQPFLQSWLNASQRHMDKYKRLLKEGPSVTVHREDINEDMIGANAQYLPLFHVMVIKTGLMLPPFTSAGVPNAIPYGAIGRMLGQELTRAFDPVFVNVTRTGEPMDWYTPNSTSNFASRLMCVHGQVEEITRDALHALNSPQGGFRRHGGNREGPAGVRDAARKERLAGLHAGAGVLCRQLLLVLWIEPVFPLYLQLPGERSTLQLASVQPGAVRGSLSAESFHQDGLPRRLHAVGVPAQRVRVEQRDTKHLDSPLGHPSLERRPPVLVYDVRHRLAAAGASPIDATVVVAFTCIYITTLSLSVLYHTFNCQSKQLYQKLLKYDMVGVDMSLWATVSSGVVMAFDGQPFSRLLYIAIEAILLVGILSKASTDDTGIFCTLGAFGLLPTVL</sequence>
<protein>
    <recommendedName>
        <fullName evidence="8">Peptidase M13 C-terminal domain-containing protein</fullName>
    </recommendedName>
</protein>
<evidence type="ECO:0000259" key="8">
    <source>
        <dbReference type="Pfam" id="PF01431"/>
    </source>
</evidence>
<dbReference type="PANTHER" id="PTHR11733">
    <property type="entry name" value="ZINC METALLOPROTEASE FAMILY M13 NEPRILYSIN-RELATED"/>
    <property type="match status" value="1"/>
</dbReference>
<dbReference type="GO" id="GO:0046872">
    <property type="term" value="F:metal ion binding"/>
    <property type="evidence" value="ECO:0007669"/>
    <property type="project" value="UniProtKB-KW"/>
</dbReference>
<keyword evidence="10" id="KW-1185">Reference proteome</keyword>
<dbReference type="InterPro" id="IPR018497">
    <property type="entry name" value="Peptidase_M13_C"/>
</dbReference>
<dbReference type="Gene3D" id="3.40.390.10">
    <property type="entry name" value="Collagenase (Catalytic Domain)"/>
    <property type="match status" value="1"/>
</dbReference>
<keyword evidence="3 7" id="KW-0812">Transmembrane</keyword>
<dbReference type="EMBL" id="JABSTR010000007">
    <property type="protein sequence ID" value="KAH9375253.1"/>
    <property type="molecule type" value="Genomic_DNA"/>
</dbReference>
<evidence type="ECO:0000256" key="1">
    <source>
        <dbReference type="ARBA" id="ARBA00004141"/>
    </source>
</evidence>
<dbReference type="GO" id="GO:0005886">
    <property type="term" value="C:plasma membrane"/>
    <property type="evidence" value="ECO:0007669"/>
    <property type="project" value="TreeGrafter"/>
</dbReference>
<dbReference type="GO" id="GO:0004222">
    <property type="term" value="F:metalloendopeptidase activity"/>
    <property type="evidence" value="ECO:0007669"/>
    <property type="project" value="InterPro"/>
</dbReference>
<dbReference type="InterPro" id="IPR042089">
    <property type="entry name" value="Peptidase_M13_dom_2"/>
</dbReference>
<keyword evidence="6" id="KW-0862">Zinc</keyword>
<dbReference type="Pfam" id="PF01431">
    <property type="entry name" value="Peptidase_M13"/>
    <property type="match status" value="1"/>
</dbReference>
<dbReference type="OrthoDB" id="535992at2759"/>
<feature type="domain" description="Peptidase M13 C-terminal" evidence="8">
    <location>
        <begin position="136"/>
        <end position="227"/>
    </location>
</feature>
<dbReference type="InterPro" id="IPR024079">
    <property type="entry name" value="MetalloPept_cat_dom_sf"/>
</dbReference>
<dbReference type="GO" id="GO:0016485">
    <property type="term" value="P:protein processing"/>
    <property type="evidence" value="ECO:0007669"/>
    <property type="project" value="TreeGrafter"/>
</dbReference>
<dbReference type="SUPFAM" id="SSF55486">
    <property type="entry name" value="Metalloproteases ('zincins'), catalytic domain"/>
    <property type="match status" value="1"/>
</dbReference>
<gene>
    <name evidence="9" type="ORF">HPB48_011964</name>
</gene>
<accession>A0A9J6GIH9</accession>
<dbReference type="Pfam" id="PF03006">
    <property type="entry name" value="HlyIII"/>
    <property type="match status" value="1"/>
</dbReference>
<dbReference type="Proteomes" id="UP000821853">
    <property type="component" value="Chromosome 5"/>
</dbReference>
<keyword evidence="6" id="KW-0479">Metal-binding</keyword>
<comment type="subcellular location">
    <subcellularLocation>
        <location evidence="1">Membrane</location>
        <topology evidence="1">Multi-pass membrane protein</topology>
    </subcellularLocation>
</comment>
<dbReference type="AlphaFoldDB" id="A0A9J6GIH9"/>
<evidence type="ECO:0000313" key="9">
    <source>
        <dbReference type="EMBL" id="KAH9375253.1"/>
    </source>
</evidence>
<feature type="binding site" evidence="6">
    <location>
        <position position="399"/>
    </location>
    <ligand>
        <name>Zn(2+)</name>
        <dbReference type="ChEBI" id="CHEBI:29105"/>
    </ligand>
</feature>
<evidence type="ECO:0000256" key="3">
    <source>
        <dbReference type="ARBA" id="ARBA00022692"/>
    </source>
</evidence>
<reference evidence="9 10" key="1">
    <citation type="journal article" date="2020" name="Cell">
        <title>Large-Scale Comparative Analyses of Tick Genomes Elucidate Their Genetic Diversity and Vector Capacities.</title>
        <authorList>
            <consortium name="Tick Genome and Microbiome Consortium (TIGMIC)"/>
            <person name="Jia N."/>
            <person name="Wang J."/>
            <person name="Shi W."/>
            <person name="Du L."/>
            <person name="Sun Y."/>
            <person name="Zhan W."/>
            <person name="Jiang J.F."/>
            <person name="Wang Q."/>
            <person name="Zhang B."/>
            <person name="Ji P."/>
            <person name="Bell-Sakyi L."/>
            <person name="Cui X.M."/>
            <person name="Yuan T.T."/>
            <person name="Jiang B.G."/>
            <person name="Yang W.F."/>
            <person name="Lam T.T."/>
            <person name="Chang Q.C."/>
            <person name="Ding S.J."/>
            <person name="Wang X.J."/>
            <person name="Zhu J.G."/>
            <person name="Ruan X.D."/>
            <person name="Zhao L."/>
            <person name="Wei J.T."/>
            <person name="Ye R.Z."/>
            <person name="Que T.C."/>
            <person name="Du C.H."/>
            <person name="Zhou Y.H."/>
            <person name="Cheng J.X."/>
            <person name="Dai P.F."/>
            <person name="Guo W.B."/>
            <person name="Han X.H."/>
            <person name="Huang E.J."/>
            <person name="Li L.F."/>
            <person name="Wei W."/>
            <person name="Gao Y.C."/>
            <person name="Liu J.Z."/>
            <person name="Shao H.Z."/>
            <person name="Wang X."/>
            <person name="Wang C.C."/>
            <person name="Yang T.C."/>
            <person name="Huo Q.B."/>
            <person name="Li W."/>
            <person name="Chen H.Y."/>
            <person name="Chen S.E."/>
            <person name="Zhou L.G."/>
            <person name="Ni X.B."/>
            <person name="Tian J.H."/>
            <person name="Sheng Y."/>
            <person name="Liu T."/>
            <person name="Pan Y.S."/>
            <person name="Xia L.Y."/>
            <person name="Li J."/>
            <person name="Zhao F."/>
            <person name="Cao W.C."/>
        </authorList>
    </citation>
    <scope>NUCLEOTIDE SEQUENCE [LARGE SCALE GENOMIC DNA]</scope>
    <source>
        <strain evidence="9">HaeL-2018</strain>
    </source>
</reference>
<keyword evidence="5 7" id="KW-0472">Membrane</keyword>
<name>A0A9J6GIH9_HAELO</name>
<dbReference type="PANTHER" id="PTHR11733:SF241">
    <property type="entry name" value="GH26575P-RELATED"/>
    <property type="match status" value="1"/>
</dbReference>
<evidence type="ECO:0000313" key="10">
    <source>
        <dbReference type="Proteomes" id="UP000821853"/>
    </source>
</evidence>
<feature type="transmembrane region" description="Helical" evidence="7">
    <location>
        <begin position="380"/>
        <end position="401"/>
    </location>
</feature>
<dbReference type="Gene3D" id="1.10.1380.10">
    <property type="entry name" value="Neutral endopeptidase , domain2"/>
    <property type="match status" value="1"/>
</dbReference>
<dbReference type="InterPro" id="IPR004254">
    <property type="entry name" value="AdipoR/HlyIII-related"/>
</dbReference>